<evidence type="ECO:0000313" key="3">
    <source>
        <dbReference type="Proteomes" id="UP000001542"/>
    </source>
</evidence>
<dbReference type="OrthoDB" id="10262538at2759"/>
<organism evidence="2 3">
    <name type="scientific">Trichomonas vaginalis (strain ATCC PRA-98 / G3)</name>
    <dbReference type="NCBI Taxonomy" id="412133"/>
    <lineage>
        <taxon>Eukaryota</taxon>
        <taxon>Metamonada</taxon>
        <taxon>Parabasalia</taxon>
        <taxon>Trichomonadida</taxon>
        <taxon>Trichomonadidae</taxon>
        <taxon>Trichomonas</taxon>
    </lineage>
</organism>
<dbReference type="AlphaFoldDB" id="A2F015"/>
<reference evidence="2" key="2">
    <citation type="journal article" date="2007" name="Science">
        <title>Draft genome sequence of the sexually transmitted pathogen Trichomonas vaginalis.</title>
        <authorList>
            <person name="Carlton J.M."/>
            <person name="Hirt R.P."/>
            <person name="Silva J.C."/>
            <person name="Delcher A.L."/>
            <person name="Schatz M."/>
            <person name="Zhao Q."/>
            <person name="Wortman J.R."/>
            <person name="Bidwell S.L."/>
            <person name="Alsmark U.C.M."/>
            <person name="Besteiro S."/>
            <person name="Sicheritz-Ponten T."/>
            <person name="Noel C.J."/>
            <person name="Dacks J.B."/>
            <person name="Foster P.G."/>
            <person name="Simillion C."/>
            <person name="Van de Peer Y."/>
            <person name="Miranda-Saavedra D."/>
            <person name="Barton G.J."/>
            <person name="Westrop G.D."/>
            <person name="Mueller S."/>
            <person name="Dessi D."/>
            <person name="Fiori P.L."/>
            <person name="Ren Q."/>
            <person name="Paulsen I."/>
            <person name="Zhang H."/>
            <person name="Bastida-Corcuera F.D."/>
            <person name="Simoes-Barbosa A."/>
            <person name="Brown M.T."/>
            <person name="Hayes R.D."/>
            <person name="Mukherjee M."/>
            <person name="Okumura C.Y."/>
            <person name="Schneider R."/>
            <person name="Smith A.J."/>
            <person name="Vanacova S."/>
            <person name="Villalvazo M."/>
            <person name="Haas B.J."/>
            <person name="Pertea M."/>
            <person name="Feldblyum T.V."/>
            <person name="Utterback T.R."/>
            <person name="Shu C.L."/>
            <person name="Osoegawa K."/>
            <person name="de Jong P.J."/>
            <person name="Hrdy I."/>
            <person name="Horvathova L."/>
            <person name="Zubacova Z."/>
            <person name="Dolezal P."/>
            <person name="Malik S.B."/>
            <person name="Logsdon J.M. Jr."/>
            <person name="Henze K."/>
            <person name="Gupta A."/>
            <person name="Wang C.C."/>
            <person name="Dunne R.L."/>
            <person name="Upcroft J.A."/>
            <person name="Upcroft P."/>
            <person name="White O."/>
            <person name="Salzberg S.L."/>
            <person name="Tang P."/>
            <person name="Chiu C.-H."/>
            <person name="Lee Y.-S."/>
            <person name="Embley T.M."/>
            <person name="Coombs G.H."/>
            <person name="Mottram J.C."/>
            <person name="Tachezy J."/>
            <person name="Fraser-Liggett C.M."/>
            <person name="Johnson P.J."/>
        </authorList>
    </citation>
    <scope>NUCLEOTIDE SEQUENCE [LARGE SCALE GENOMIC DNA]</scope>
    <source>
        <strain evidence="2">G3</strain>
    </source>
</reference>
<feature type="domain" description="D-glutamate cyclase-like C-terminal" evidence="1">
    <location>
        <begin position="10"/>
        <end position="274"/>
    </location>
</feature>
<dbReference type="VEuPathDB" id="TrichDB:TVAG_111560"/>
<dbReference type="VEuPathDB" id="TrichDB:TVAGG3_0144510"/>
<dbReference type="RefSeq" id="XP_001330425.1">
    <property type="nucleotide sequence ID" value="XM_001330390.1"/>
</dbReference>
<gene>
    <name evidence="2" type="ORF">TVAG_111560</name>
</gene>
<dbReference type="InParanoid" id="A2F015"/>
<keyword evidence="3" id="KW-1185">Reference proteome</keyword>
<proteinExistence type="predicted"/>
<dbReference type="EMBL" id="DS113557">
    <property type="protein sequence ID" value="EAY01799.1"/>
    <property type="molecule type" value="Genomic_DNA"/>
</dbReference>
<dbReference type="InterPro" id="IPR025504">
    <property type="entry name" value="GLUCM_C"/>
</dbReference>
<protein>
    <recommendedName>
        <fullName evidence="1">D-glutamate cyclase-like C-terminal domain-containing protein</fullName>
    </recommendedName>
</protein>
<evidence type="ECO:0000259" key="1">
    <source>
        <dbReference type="Pfam" id="PF14336"/>
    </source>
</evidence>
<name>A2F015_TRIV3</name>
<reference evidence="2" key="1">
    <citation type="submission" date="2006-10" db="EMBL/GenBank/DDBJ databases">
        <authorList>
            <person name="Amadeo P."/>
            <person name="Zhao Q."/>
            <person name="Wortman J."/>
            <person name="Fraser-Liggett C."/>
            <person name="Carlton J."/>
        </authorList>
    </citation>
    <scope>NUCLEOTIDE SEQUENCE</scope>
    <source>
        <strain evidence="2">G3</strain>
    </source>
</reference>
<sequence length="288" mass="31532">MDNQEILENLESIVFVDPQNVLASKEWMNGSIGEAAHMLLECDKKKPSFILTGSCYFNGNCETDGPIGAGILCRTLRSLGFNTNVLTDSYAALVVISAVKNAPVYVFDDVEKISKDMSFLVTVGRPSKCKKSLDYLSPQGEVINNSVIKLDKLLKSSLDPEIKYPYKVISICDRLQECGAGNLECIARGADVACTLCDTLIMSGCSHWGSLALAAALIALSEDKETAKMFIELCDQQSQLLDEMLEAGSYDGVTGKQERSIDGMQFDAEHISVTHSIVMLIKQKFDLF</sequence>
<dbReference type="Gene3D" id="3.90.1640.20">
    <property type="entry name" value="TON_0340"/>
    <property type="match status" value="1"/>
</dbReference>
<evidence type="ECO:0000313" key="2">
    <source>
        <dbReference type="EMBL" id="EAY01799.1"/>
    </source>
</evidence>
<dbReference type="Proteomes" id="UP000001542">
    <property type="component" value="Unassembled WGS sequence"/>
</dbReference>
<dbReference type="SMR" id="A2F015"/>
<dbReference type="Pfam" id="PF14336">
    <property type="entry name" value="GLUCM-like_C"/>
    <property type="match status" value="1"/>
</dbReference>
<accession>A2F015</accession>
<dbReference type="KEGG" id="tva:4759628"/>